<dbReference type="EMBL" id="SRMA01026900">
    <property type="protein sequence ID" value="TRY65644.1"/>
    <property type="molecule type" value="Genomic_DNA"/>
</dbReference>
<dbReference type="OrthoDB" id="4735278at2759"/>
<dbReference type="PANTHER" id="PTHR20923:SF1">
    <property type="entry name" value="G PATCH DOMAIN AND ANKYRIN REPEAT-CONTAINING PROTEIN 1"/>
    <property type="match status" value="1"/>
</dbReference>
<dbReference type="SUPFAM" id="SSF48403">
    <property type="entry name" value="Ankyrin repeat"/>
    <property type="match status" value="1"/>
</dbReference>
<dbReference type="Gene3D" id="1.25.40.20">
    <property type="entry name" value="Ankyrin repeat-containing domain"/>
    <property type="match status" value="1"/>
</dbReference>
<dbReference type="InterPro" id="IPR039146">
    <property type="entry name" value="GPANK1"/>
</dbReference>
<evidence type="ECO:0000256" key="1">
    <source>
        <dbReference type="SAM" id="MobiDB-lite"/>
    </source>
</evidence>
<protein>
    <recommendedName>
        <fullName evidence="2">G-patch domain-containing protein</fullName>
    </recommendedName>
</protein>
<dbReference type="STRING" id="623744.A0A553NJR0"/>
<dbReference type="InterPro" id="IPR000467">
    <property type="entry name" value="G_patch_dom"/>
</dbReference>
<sequence>MNKPVYFTRAKEEDKFWIEQKTEEKQTLTGEEARDFYQSLVQEKAGERPKDGDVPASRRGRRRTGAIGKRRQEARRPEASTGLELCSSERDGHRLLRCAQEGDTATLKELLRRGCDVNFRDEFYWTAVMCASQAGRVEAVRLLLKQGAAWVGVVDRQGRDARDLALQAGHQDVLRELEECSGVGSTDARSASNTRSVPPQWCEVCGVEYTDSTKTHRCSTLHQFSVLRPPAPPQYCLPSSSASYRMMLRLGWDPSSGLGPAHAGRRNPVSTILKRDHAGLGYGPDLQPKVTHFQSKDPRAVQHVQKEKRLRRERGSKLSAQELKRKEQREKRMEIDYRSSFNFDLSPL</sequence>
<dbReference type="GO" id="GO:0003676">
    <property type="term" value="F:nucleic acid binding"/>
    <property type="evidence" value="ECO:0007669"/>
    <property type="project" value="InterPro"/>
</dbReference>
<feature type="domain" description="G-patch" evidence="2">
    <location>
        <begin position="239"/>
        <end position="285"/>
    </location>
</feature>
<dbReference type="PANTHER" id="PTHR20923">
    <property type="entry name" value="BAT4 PROTEIN-RELATED"/>
    <property type="match status" value="1"/>
</dbReference>
<dbReference type="InterPro" id="IPR002110">
    <property type="entry name" value="Ankyrin_rpt"/>
</dbReference>
<evidence type="ECO:0000313" key="4">
    <source>
        <dbReference type="Proteomes" id="UP000316079"/>
    </source>
</evidence>
<dbReference type="PROSITE" id="PS50174">
    <property type="entry name" value="G_PATCH"/>
    <property type="match status" value="1"/>
</dbReference>
<name>A0A553NJR0_9TELE</name>
<feature type="compositionally biased region" description="Basic and acidic residues" evidence="1">
    <location>
        <begin position="322"/>
        <end position="331"/>
    </location>
</feature>
<feature type="compositionally biased region" description="Basic and acidic residues" evidence="1">
    <location>
        <begin position="44"/>
        <end position="53"/>
    </location>
</feature>
<dbReference type="SMART" id="SM00443">
    <property type="entry name" value="G_patch"/>
    <property type="match status" value="1"/>
</dbReference>
<dbReference type="SMART" id="SM00248">
    <property type="entry name" value="ANK"/>
    <property type="match status" value="3"/>
</dbReference>
<dbReference type="Proteomes" id="UP000316079">
    <property type="component" value="Unassembled WGS sequence"/>
</dbReference>
<proteinExistence type="predicted"/>
<dbReference type="Pfam" id="PF12796">
    <property type="entry name" value="Ank_2"/>
    <property type="match status" value="1"/>
</dbReference>
<dbReference type="Pfam" id="PF01585">
    <property type="entry name" value="G-patch"/>
    <property type="match status" value="1"/>
</dbReference>
<evidence type="ECO:0000259" key="2">
    <source>
        <dbReference type="PROSITE" id="PS50174"/>
    </source>
</evidence>
<dbReference type="InterPro" id="IPR036770">
    <property type="entry name" value="Ankyrin_rpt-contain_sf"/>
</dbReference>
<comment type="caution">
    <text evidence="3">The sequence shown here is derived from an EMBL/GenBank/DDBJ whole genome shotgun (WGS) entry which is preliminary data.</text>
</comment>
<feature type="region of interest" description="Disordered" evidence="1">
    <location>
        <begin position="305"/>
        <end position="331"/>
    </location>
</feature>
<accession>A0A553NJR0</accession>
<feature type="compositionally biased region" description="Basic residues" evidence="1">
    <location>
        <begin position="58"/>
        <end position="69"/>
    </location>
</feature>
<organism evidence="3 4">
    <name type="scientific">Danionella cerebrum</name>
    <dbReference type="NCBI Taxonomy" id="2873325"/>
    <lineage>
        <taxon>Eukaryota</taxon>
        <taxon>Metazoa</taxon>
        <taxon>Chordata</taxon>
        <taxon>Craniata</taxon>
        <taxon>Vertebrata</taxon>
        <taxon>Euteleostomi</taxon>
        <taxon>Actinopterygii</taxon>
        <taxon>Neopterygii</taxon>
        <taxon>Teleostei</taxon>
        <taxon>Ostariophysi</taxon>
        <taxon>Cypriniformes</taxon>
        <taxon>Danionidae</taxon>
        <taxon>Danioninae</taxon>
        <taxon>Danionella</taxon>
    </lineage>
</organism>
<gene>
    <name evidence="3" type="ORF">DNTS_009875</name>
</gene>
<reference evidence="3 4" key="1">
    <citation type="journal article" date="2019" name="Sci. Data">
        <title>Hybrid genome assembly and annotation of Danionella translucida.</title>
        <authorList>
            <person name="Kadobianskyi M."/>
            <person name="Schulze L."/>
            <person name="Schuelke M."/>
            <person name="Judkewitz B."/>
        </authorList>
    </citation>
    <scope>NUCLEOTIDE SEQUENCE [LARGE SCALE GENOMIC DNA]</scope>
    <source>
        <strain evidence="3 4">Bolton</strain>
    </source>
</reference>
<dbReference type="AlphaFoldDB" id="A0A553NJR0"/>
<keyword evidence="4" id="KW-1185">Reference proteome</keyword>
<evidence type="ECO:0000313" key="3">
    <source>
        <dbReference type="EMBL" id="TRY65644.1"/>
    </source>
</evidence>
<feature type="region of interest" description="Disordered" evidence="1">
    <location>
        <begin position="39"/>
        <end position="82"/>
    </location>
</feature>